<name>A0A418XGB9_9BURK</name>
<evidence type="ECO:0000259" key="2">
    <source>
        <dbReference type="Pfam" id="PF20695"/>
    </source>
</evidence>
<dbReference type="InterPro" id="IPR048304">
    <property type="entry name" value="UbiD_Rift_dom"/>
</dbReference>
<sequence>MHEKRAPRTSTRNFAIINYDIKYQNLLFEVIYHHSLYWIHNEETEVNSNNFEQGPASDLRTWLAHLGASGRVAVVREGVRLKHQLAAIAKRLDGKQAAFFPHPDGYAIPVVSGFMSRRAWIAEAMGVTETELLAAYRNASDNPLPWQEVAANDAPCQQVVKRDVDLLAALPIPTHSEHDNGPYITAGLVIARNPVTGIQNVSINRIQVHARDRMAILMLPRHLHAFYQAAEARGAALDVAVVIGADPLTLLASQAISPIDHDELEIAGALHGAPLPVVKCVSSDVRVPARAEIVIEGKLLPKVREPEGPFGEFPKYYSAREDREVIQVSAITHRESPLFHTIVPAEMEHLLLGAIPREATLLALLQRSHPGVSDVHLSIGGVGRYHLHVRFRKKREGEAKNVILCAFGAHYDLKQVTVVDDDVDVHDPLQVEWAVATRFQADRDLVVIAGAQGSVLDPSTTVGIEMPGGAPPPPHMQGISAKMGIDATRPVVYHEHVFTKVKVPGEDTVDLATEVSAGATVDWSCMQVLR</sequence>
<dbReference type="Proteomes" id="UP000284006">
    <property type="component" value="Unassembled WGS sequence"/>
</dbReference>
<feature type="domain" description="3-octaprenyl-4-hydroxybenzoate carboxy-lyase-like N-terminal" evidence="2">
    <location>
        <begin position="64"/>
        <end position="134"/>
    </location>
</feature>
<dbReference type="InterPro" id="IPR002830">
    <property type="entry name" value="UbiD"/>
</dbReference>
<dbReference type="AlphaFoldDB" id="A0A418XGB9"/>
<comment type="caution">
    <text evidence="4">The sequence shown here is derived from an EMBL/GenBank/DDBJ whole genome shotgun (WGS) entry which is preliminary data.</text>
</comment>
<dbReference type="OrthoDB" id="9809841at2"/>
<dbReference type="InterPro" id="IPR049381">
    <property type="entry name" value="UbiD-like_C"/>
</dbReference>
<dbReference type="EMBL" id="QYUP01000148">
    <property type="protein sequence ID" value="RJG11501.1"/>
    <property type="molecule type" value="Genomic_DNA"/>
</dbReference>
<dbReference type="GO" id="GO:0006744">
    <property type="term" value="P:ubiquinone biosynthetic process"/>
    <property type="evidence" value="ECO:0007669"/>
    <property type="project" value="TreeGrafter"/>
</dbReference>
<dbReference type="Pfam" id="PF01977">
    <property type="entry name" value="UbiD"/>
    <property type="match status" value="1"/>
</dbReference>
<feature type="domain" description="3-octaprenyl-4-hydroxybenzoate carboxy-lyase-like C-terminal" evidence="3">
    <location>
        <begin position="352"/>
        <end position="487"/>
    </location>
</feature>
<dbReference type="PANTHER" id="PTHR30108">
    <property type="entry name" value="3-OCTAPRENYL-4-HYDROXYBENZOATE CARBOXY-LYASE-RELATED"/>
    <property type="match status" value="1"/>
</dbReference>
<reference evidence="4 5" key="1">
    <citation type="submission" date="2018-09" db="EMBL/GenBank/DDBJ databases">
        <authorList>
            <person name="Zhu H."/>
        </authorList>
    </citation>
    <scope>NUCLEOTIDE SEQUENCE [LARGE SCALE GENOMIC DNA]</scope>
    <source>
        <strain evidence="4 5">K1S02-61</strain>
    </source>
</reference>
<dbReference type="SUPFAM" id="SSF50475">
    <property type="entry name" value="FMN-binding split barrel"/>
    <property type="match status" value="1"/>
</dbReference>
<protein>
    <submittedName>
        <fullName evidence="4">UbiD family decarboxylase</fullName>
    </submittedName>
</protein>
<dbReference type="GO" id="GO:0005829">
    <property type="term" value="C:cytosol"/>
    <property type="evidence" value="ECO:0007669"/>
    <property type="project" value="TreeGrafter"/>
</dbReference>
<evidence type="ECO:0000259" key="3">
    <source>
        <dbReference type="Pfam" id="PF20696"/>
    </source>
</evidence>
<organism evidence="4 5">
    <name type="scientific">Massilia cavernae</name>
    <dbReference type="NCBI Taxonomy" id="2320864"/>
    <lineage>
        <taxon>Bacteria</taxon>
        <taxon>Pseudomonadati</taxon>
        <taxon>Pseudomonadota</taxon>
        <taxon>Betaproteobacteria</taxon>
        <taxon>Burkholderiales</taxon>
        <taxon>Oxalobacteraceae</taxon>
        <taxon>Telluria group</taxon>
        <taxon>Massilia</taxon>
    </lineage>
</organism>
<keyword evidence="5" id="KW-1185">Reference proteome</keyword>
<dbReference type="GO" id="GO:0008694">
    <property type="term" value="F:4-hydroxy-3-polyprenylbenzoate decarboxylase activity"/>
    <property type="evidence" value="ECO:0007669"/>
    <property type="project" value="TreeGrafter"/>
</dbReference>
<evidence type="ECO:0000313" key="4">
    <source>
        <dbReference type="EMBL" id="RJG11501.1"/>
    </source>
</evidence>
<accession>A0A418XGB9</accession>
<dbReference type="InterPro" id="IPR049383">
    <property type="entry name" value="UbiD-like_N"/>
</dbReference>
<dbReference type="Gene3D" id="3.40.1670.10">
    <property type="entry name" value="UbiD C-terminal domain-like"/>
    <property type="match status" value="1"/>
</dbReference>
<dbReference type="NCBIfam" id="TIGR00148">
    <property type="entry name" value="UbiD family decarboxylase"/>
    <property type="match status" value="1"/>
</dbReference>
<proteinExistence type="predicted"/>
<feature type="domain" description="3-octaprenyl-4-hydroxybenzoate carboxy-lyase-like Rift-related" evidence="1">
    <location>
        <begin position="148"/>
        <end position="345"/>
    </location>
</feature>
<dbReference type="SUPFAM" id="SSF143968">
    <property type="entry name" value="UbiD C-terminal domain-like"/>
    <property type="match status" value="1"/>
</dbReference>
<dbReference type="Pfam" id="PF20695">
    <property type="entry name" value="UbiD_N"/>
    <property type="match status" value="1"/>
</dbReference>
<dbReference type="Pfam" id="PF20696">
    <property type="entry name" value="UbiD_C"/>
    <property type="match status" value="1"/>
</dbReference>
<gene>
    <name evidence="4" type="ORF">D3872_19475</name>
</gene>
<evidence type="ECO:0000259" key="1">
    <source>
        <dbReference type="Pfam" id="PF01977"/>
    </source>
</evidence>
<evidence type="ECO:0000313" key="5">
    <source>
        <dbReference type="Proteomes" id="UP000284006"/>
    </source>
</evidence>
<dbReference type="PANTHER" id="PTHR30108:SF17">
    <property type="entry name" value="FERULIC ACID DECARBOXYLASE 1"/>
    <property type="match status" value="1"/>
</dbReference>